<dbReference type="InterPro" id="IPR039422">
    <property type="entry name" value="MarR/SlyA-like"/>
</dbReference>
<feature type="domain" description="HTH marR-type" evidence="6">
    <location>
        <begin position="14"/>
        <end position="144"/>
    </location>
</feature>
<evidence type="ECO:0000256" key="4">
    <source>
        <dbReference type="ARBA" id="ARBA00023125"/>
    </source>
</evidence>
<reference evidence="7" key="1">
    <citation type="submission" date="2023-03" db="EMBL/GenBank/DDBJ databases">
        <title>Andean soil-derived lignocellulolytic bacterial consortium as a source of novel taxa and putative plastic-active enzymes.</title>
        <authorList>
            <person name="Diaz-Garcia L."/>
            <person name="Chuvochina M."/>
            <person name="Feuerriegel G."/>
            <person name="Bunk B."/>
            <person name="Sproer C."/>
            <person name="Streit W.R."/>
            <person name="Rodriguez L.M."/>
            <person name="Overmann J."/>
            <person name="Jimenez D.J."/>
        </authorList>
    </citation>
    <scope>NUCLEOTIDE SEQUENCE</scope>
    <source>
        <strain evidence="7">MAG 833</strain>
    </source>
</reference>
<organism evidence="7 8">
    <name type="scientific">Candidatus Brevundimonas colombiensis</name>
    <dbReference type="NCBI Taxonomy" id="3121376"/>
    <lineage>
        <taxon>Bacteria</taxon>
        <taxon>Pseudomonadati</taxon>
        <taxon>Pseudomonadota</taxon>
        <taxon>Alphaproteobacteria</taxon>
        <taxon>Caulobacterales</taxon>
        <taxon>Caulobacteraceae</taxon>
        <taxon>Brevundimonas</taxon>
    </lineage>
</organism>
<dbReference type="GO" id="GO:0006950">
    <property type="term" value="P:response to stress"/>
    <property type="evidence" value="ECO:0007669"/>
    <property type="project" value="TreeGrafter"/>
</dbReference>
<dbReference type="PANTHER" id="PTHR33164:SF5">
    <property type="entry name" value="ORGANIC HYDROPEROXIDE RESISTANCE TRANSCRIPTIONAL REGULATOR"/>
    <property type="match status" value="1"/>
</dbReference>
<name>A0AAJ6BL69_9CAUL</name>
<evidence type="ECO:0000256" key="2">
    <source>
        <dbReference type="ARBA" id="ARBA00022490"/>
    </source>
</evidence>
<dbReference type="FunFam" id="1.10.10.10:FF:000163">
    <property type="entry name" value="MarR family transcriptional regulator"/>
    <property type="match status" value="1"/>
</dbReference>
<dbReference type="Gene3D" id="1.10.10.10">
    <property type="entry name" value="Winged helix-like DNA-binding domain superfamily/Winged helix DNA-binding domain"/>
    <property type="match status" value="1"/>
</dbReference>
<protein>
    <submittedName>
        <fullName evidence="7">MarR family transcriptional regulator</fullName>
    </submittedName>
</protein>
<sequence length="153" mass="17154">MEDPSSKAVVLRLEDQMCFPLYAASNLLNRLYRPILSDLGLTYPQYLVMLALWQQAPKTVSALGEALLLDSGTLTPLLKRMETAGLITRERDSRDERRVQIDLTRKGDALRDQAAHIPALLAARTQVTQDQADEVRRIVRDLIAVLGRCEPGQ</sequence>
<gene>
    <name evidence="7" type="ORF">P0Y50_06195</name>
</gene>
<dbReference type="EMBL" id="CP119326">
    <property type="protein sequence ID" value="WEK41193.1"/>
    <property type="molecule type" value="Genomic_DNA"/>
</dbReference>
<evidence type="ECO:0000256" key="5">
    <source>
        <dbReference type="ARBA" id="ARBA00023163"/>
    </source>
</evidence>
<evidence type="ECO:0000256" key="1">
    <source>
        <dbReference type="ARBA" id="ARBA00004496"/>
    </source>
</evidence>
<dbReference type="InterPro" id="IPR000835">
    <property type="entry name" value="HTH_MarR-typ"/>
</dbReference>
<keyword evidence="3" id="KW-0805">Transcription regulation</keyword>
<dbReference type="SUPFAM" id="SSF46785">
    <property type="entry name" value="Winged helix' DNA-binding domain"/>
    <property type="match status" value="1"/>
</dbReference>
<dbReference type="PANTHER" id="PTHR33164">
    <property type="entry name" value="TRANSCRIPTIONAL REGULATOR, MARR FAMILY"/>
    <property type="match status" value="1"/>
</dbReference>
<comment type="subcellular location">
    <subcellularLocation>
        <location evidence="1">Cytoplasm</location>
    </subcellularLocation>
</comment>
<accession>A0AAJ6BL69</accession>
<proteinExistence type="predicted"/>
<dbReference type="GO" id="GO:0005737">
    <property type="term" value="C:cytoplasm"/>
    <property type="evidence" value="ECO:0007669"/>
    <property type="project" value="UniProtKB-SubCell"/>
</dbReference>
<dbReference type="GO" id="GO:0003700">
    <property type="term" value="F:DNA-binding transcription factor activity"/>
    <property type="evidence" value="ECO:0007669"/>
    <property type="project" value="InterPro"/>
</dbReference>
<dbReference type="Proteomes" id="UP001213664">
    <property type="component" value="Chromosome"/>
</dbReference>
<dbReference type="PROSITE" id="PS50995">
    <property type="entry name" value="HTH_MARR_2"/>
    <property type="match status" value="1"/>
</dbReference>
<dbReference type="InterPro" id="IPR036390">
    <property type="entry name" value="WH_DNA-bd_sf"/>
</dbReference>
<dbReference type="InterPro" id="IPR055166">
    <property type="entry name" value="Transc_reg_Sar_Rot_HTH"/>
</dbReference>
<keyword evidence="5" id="KW-0804">Transcription</keyword>
<dbReference type="Pfam" id="PF22381">
    <property type="entry name" value="Staph_reg_Sar_Rot"/>
    <property type="match status" value="1"/>
</dbReference>
<evidence type="ECO:0000313" key="8">
    <source>
        <dbReference type="Proteomes" id="UP001213664"/>
    </source>
</evidence>
<evidence type="ECO:0000313" key="7">
    <source>
        <dbReference type="EMBL" id="WEK41193.1"/>
    </source>
</evidence>
<keyword evidence="4" id="KW-0238">DNA-binding</keyword>
<keyword evidence="2" id="KW-0963">Cytoplasm</keyword>
<dbReference type="PRINTS" id="PR00598">
    <property type="entry name" value="HTHMARR"/>
</dbReference>
<dbReference type="InterPro" id="IPR036388">
    <property type="entry name" value="WH-like_DNA-bd_sf"/>
</dbReference>
<evidence type="ECO:0000256" key="3">
    <source>
        <dbReference type="ARBA" id="ARBA00023015"/>
    </source>
</evidence>
<evidence type="ECO:0000259" key="6">
    <source>
        <dbReference type="PROSITE" id="PS50995"/>
    </source>
</evidence>
<dbReference type="SMART" id="SM00347">
    <property type="entry name" value="HTH_MARR"/>
    <property type="match status" value="1"/>
</dbReference>
<dbReference type="GO" id="GO:0003677">
    <property type="term" value="F:DNA binding"/>
    <property type="evidence" value="ECO:0007669"/>
    <property type="project" value="UniProtKB-KW"/>
</dbReference>
<dbReference type="AlphaFoldDB" id="A0AAJ6BL69"/>